<feature type="compositionally biased region" description="Polar residues" evidence="1">
    <location>
        <begin position="106"/>
        <end position="115"/>
    </location>
</feature>
<sequence>MVDLESYVPMIDAILSASDPDQVTPKRIRKALQELFGVNLDSQRKVVNQIIVERFQEIQSRPRVLITQEELVKKDEELAHQLQQEDSGGKRKKTSKVKRRKTEKTGSNNNSLSSRNVMLAEPLSNFLGETSLPRTQVVKLVWDYIKKNDLQNPQDRREILCNKEMEPIFGKKMTMFSMNKILSKFLYNPDEVTKTQVKKDSPTDIDRLESDTPSGASSN</sequence>
<dbReference type="InParanoid" id="G8ZPD1"/>
<evidence type="ECO:0000259" key="2">
    <source>
        <dbReference type="PROSITE" id="PS51925"/>
    </source>
</evidence>
<dbReference type="InterPro" id="IPR014876">
    <property type="entry name" value="DEK_C"/>
</dbReference>
<feature type="compositionally biased region" description="Basic residues" evidence="1">
    <location>
        <begin position="90"/>
        <end position="102"/>
    </location>
</feature>
<dbReference type="RefSeq" id="XP_003679686.1">
    <property type="nucleotide sequence ID" value="XM_003679638.1"/>
</dbReference>
<dbReference type="PROSITE" id="PS51925">
    <property type="entry name" value="SWIB_MDM2"/>
    <property type="match status" value="1"/>
</dbReference>
<feature type="domain" description="DEK-C" evidence="3">
    <location>
        <begin position="1"/>
        <end position="56"/>
    </location>
</feature>
<dbReference type="Gene3D" id="1.10.245.10">
    <property type="entry name" value="SWIB/MDM2 domain"/>
    <property type="match status" value="1"/>
</dbReference>
<evidence type="ECO:0000313" key="4">
    <source>
        <dbReference type="EMBL" id="CCE90475.1"/>
    </source>
</evidence>
<dbReference type="Pfam" id="PF08766">
    <property type="entry name" value="DEK_C"/>
    <property type="match status" value="1"/>
</dbReference>
<dbReference type="KEGG" id="tdl:TDEL_0B03460"/>
<evidence type="ECO:0000313" key="5">
    <source>
        <dbReference type="Proteomes" id="UP000005627"/>
    </source>
</evidence>
<dbReference type="SUPFAM" id="SSF47592">
    <property type="entry name" value="SWIB/MDM2 domain"/>
    <property type="match status" value="1"/>
</dbReference>
<dbReference type="eggNOG" id="KOG1946">
    <property type="taxonomic scope" value="Eukaryota"/>
</dbReference>
<dbReference type="InterPro" id="IPR036885">
    <property type="entry name" value="SWIB_MDM2_dom_sf"/>
</dbReference>
<organism evidence="4 5">
    <name type="scientific">Torulaspora delbrueckii</name>
    <name type="common">Yeast</name>
    <name type="synonym">Candida colliculosa</name>
    <dbReference type="NCBI Taxonomy" id="4950"/>
    <lineage>
        <taxon>Eukaryota</taxon>
        <taxon>Fungi</taxon>
        <taxon>Dikarya</taxon>
        <taxon>Ascomycota</taxon>
        <taxon>Saccharomycotina</taxon>
        <taxon>Saccharomycetes</taxon>
        <taxon>Saccharomycetales</taxon>
        <taxon>Saccharomycetaceae</taxon>
        <taxon>Torulaspora</taxon>
    </lineage>
</organism>
<dbReference type="PANTHER" id="PTHR13844">
    <property type="entry name" value="SWI/SNF-RELATED MATRIX-ASSOCIATED ACTIN-DEPENDENT REGULATOR OF CHROMATIN SUBFAMILY D"/>
    <property type="match status" value="1"/>
</dbReference>
<dbReference type="SUPFAM" id="SSF109715">
    <property type="entry name" value="DEK C-terminal domain"/>
    <property type="match status" value="1"/>
</dbReference>
<dbReference type="STRING" id="1076872.G8ZPD1"/>
<dbReference type="InterPro" id="IPR003121">
    <property type="entry name" value="SWIB_MDM2_domain"/>
</dbReference>
<protein>
    <recommendedName>
        <fullName evidence="6">DM2 domain-containing protein</fullName>
    </recommendedName>
</protein>
<dbReference type="InterPro" id="IPR019835">
    <property type="entry name" value="SWIB_domain"/>
</dbReference>
<dbReference type="OrthoDB" id="10251073at2759"/>
<feature type="domain" description="DM2" evidence="2">
    <location>
        <begin position="112"/>
        <end position="188"/>
    </location>
</feature>
<dbReference type="HOGENOM" id="CLU_046065_1_0_1"/>
<dbReference type="PROSITE" id="PS51998">
    <property type="entry name" value="DEK_C"/>
    <property type="match status" value="1"/>
</dbReference>
<proteinExistence type="predicted"/>
<dbReference type="EMBL" id="HE616743">
    <property type="protein sequence ID" value="CCE90475.1"/>
    <property type="molecule type" value="Genomic_DNA"/>
</dbReference>
<dbReference type="FunCoup" id="G8ZPD1">
    <property type="interactions" value="202"/>
</dbReference>
<dbReference type="SMART" id="SM00151">
    <property type="entry name" value="SWIB"/>
    <property type="match status" value="1"/>
</dbReference>
<evidence type="ECO:0000259" key="3">
    <source>
        <dbReference type="PROSITE" id="PS51998"/>
    </source>
</evidence>
<dbReference type="AlphaFoldDB" id="G8ZPD1"/>
<reference evidence="4 5" key="1">
    <citation type="journal article" date="2011" name="Proc. Natl. Acad. Sci. U.S.A.">
        <title>Evolutionary erosion of yeast sex chromosomes by mating-type switching accidents.</title>
        <authorList>
            <person name="Gordon J.L."/>
            <person name="Armisen D."/>
            <person name="Proux-Wera E."/>
            <person name="Oheigeartaigh S.S."/>
            <person name="Byrne K.P."/>
            <person name="Wolfe K.H."/>
        </authorList>
    </citation>
    <scope>NUCLEOTIDE SEQUENCE [LARGE SCALE GENOMIC DNA]</scope>
    <source>
        <strain evidence="5">ATCC 10662 / CBS 1146 / NBRC 0425 / NCYC 2629 / NRRL Y-866</strain>
    </source>
</reference>
<accession>G8ZPD1</accession>
<keyword evidence="5" id="KW-1185">Reference proteome</keyword>
<dbReference type="Proteomes" id="UP000005627">
    <property type="component" value="Chromosome 2"/>
</dbReference>
<name>G8ZPD1_TORDE</name>
<feature type="region of interest" description="Disordered" evidence="1">
    <location>
        <begin position="81"/>
        <end position="115"/>
    </location>
</feature>
<evidence type="ECO:0008006" key="6">
    <source>
        <dbReference type="Google" id="ProtNLM"/>
    </source>
</evidence>
<dbReference type="GeneID" id="11504475"/>
<feature type="region of interest" description="Disordered" evidence="1">
    <location>
        <begin position="194"/>
        <end position="219"/>
    </location>
</feature>
<dbReference type="CDD" id="cd10567">
    <property type="entry name" value="SWIB-MDM2_like"/>
    <property type="match status" value="1"/>
</dbReference>
<evidence type="ECO:0000256" key="1">
    <source>
        <dbReference type="SAM" id="MobiDB-lite"/>
    </source>
</evidence>
<gene>
    <name evidence="4" type="primary">TDEL0B03460</name>
    <name evidence="4" type="ORF">TDEL_0B03460</name>
</gene>
<dbReference type="Pfam" id="PF02201">
    <property type="entry name" value="SWIB"/>
    <property type="match status" value="1"/>
</dbReference>
<feature type="compositionally biased region" description="Basic and acidic residues" evidence="1">
    <location>
        <begin position="194"/>
        <end position="210"/>
    </location>
</feature>